<evidence type="ECO:0000313" key="2">
    <source>
        <dbReference type="Proteomes" id="UP001064048"/>
    </source>
</evidence>
<dbReference type="Proteomes" id="UP001064048">
    <property type="component" value="Chromosome 26"/>
</dbReference>
<evidence type="ECO:0000313" key="1">
    <source>
        <dbReference type="EMBL" id="KAI8427232.1"/>
    </source>
</evidence>
<proteinExistence type="predicted"/>
<organism evidence="1 2">
    <name type="scientific">Choristoneura fumiferana</name>
    <name type="common">Spruce budworm moth</name>
    <name type="synonym">Archips fumiferana</name>
    <dbReference type="NCBI Taxonomy" id="7141"/>
    <lineage>
        <taxon>Eukaryota</taxon>
        <taxon>Metazoa</taxon>
        <taxon>Ecdysozoa</taxon>
        <taxon>Arthropoda</taxon>
        <taxon>Hexapoda</taxon>
        <taxon>Insecta</taxon>
        <taxon>Pterygota</taxon>
        <taxon>Neoptera</taxon>
        <taxon>Endopterygota</taxon>
        <taxon>Lepidoptera</taxon>
        <taxon>Glossata</taxon>
        <taxon>Ditrysia</taxon>
        <taxon>Tortricoidea</taxon>
        <taxon>Tortricidae</taxon>
        <taxon>Tortricinae</taxon>
        <taxon>Choristoneura</taxon>
    </lineage>
</organism>
<gene>
    <name evidence="1" type="ORF">MSG28_014830</name>
</gene>
<reference evidence="1 2" key="1">
    <citation type="journal article" date="2022" name="Genome Biol. Evol.">
        <title>The Spruce Budworm Genome: Reconstructing the Evolutionary History of Antifreeze Proteins.</title>
        <authorList>
            <person name="Beliveau C."/>
            <person name="Gagne P."/>
            <person name="Picq S."/>
            <person name="Vernygora O."/>
            <person name="Keeling C.I."/>
            <person name="Pinkney K."/>
            <person name="Doucet D."/>
            <person name="Wen F."/>
            <person name="Johnston J.S."/>
            <person name="Maaroufi H."/>
            <person name="Boyle B."/>
            <person name="Laroche J."/>
            <person name="Dewar K."/>
            <person name="Juretic N."/>
            <person name="Blackburn G."/>
            <person name="Nisole A."/>
            <person name="Brunet B."/>
            <person name="Brandao M."/>
            <person name="Lumley L."/>
            <person name="Duan J."/>
            <person name="Quan G."/>
            <person name="Lucarotti C.J."/>
            <person name="Roe A.D."/>
            <person name="Sperling F.A.H."/>
            <person name="Levesque R.C."/>
            <person name="Cusson M."/>
        </authorList>
    </citation>
    <scope>NUCLEOTIDE SEQUENCE [LARGE SCALE GENOMIC DNA]</scope>
    <source>
        <strain evidence="1">Glfc:IPQL:Cfum</strain>
    </source>
</reference>
<comment type="caution">
    <text evidence="1">The sequence shown here is derived from an EMBL/GenBank/DDBJ whole genome shotgun (WGS) entry which is preliminary data.</text>
</comment>
<sequence length="285" mass="32113">MPPLPNNNKQTNKKIPVQITLLGYLIPPKGRISRKIKFSSTEVIESLIVRTDDAGNIDTIIKKKKEKSASRVLQSVQPYILVLGKLHDFSALYIVIDDVKYSFESAAKAFDVLFKIYHVLHAKYPDAANYLYLSFTLDRVVVVMLWSIDSCATAAVATRRQVARCLAEWEQSFILECVTDLMRSVHRVGERPRDLLPSTFPCTTSRSMESSLRYVVWLPCALILLARDSLFPMVCTWNPISSNASYPVLVDPAELLHSFLPVWGVLAADEDAFSFNQVNYSSTFG</sequence>
<accession>A0ACC0JTB9</accession>
<dbReference type="EMBL" id="CM046126">
    <property type="protein sequence ID" value="KAI8427232.1"/>
    <property type="molecule type" value="Genomic_DNA"/>
</dbReference>
<keyword evidence="2" id="KW-1185">Reference proteome</keyword>
<protein>
    <submittedName>
        <fullName evidence="1">Uncharacterized protein</fullName>
    </submittedName>
</protein>
<name>A0ACC0JTB9_CHOFU</name>